<evidence type="ECO:0000313" key="2">
    <source>
        <dbReference type="Proteomes" id="UP001387215"/>
    </source>
</evidence>
<evidence type="ECO:0000313" key="1">
    <source>
        <dbReference type="EMBL" id="MEI2456865.1"/>
    </source>
</evidence>
<protein>
    <recommendedName>
        <fullName evidence="3">Polymer-forming cytoskeletal protein</fullName>
    </recommendedName>
</protein>
<comment type="caution">
    <text evidence="1">The sequence shown here is derived from an EMBL/GenBank/DDBJ whole genome shotgun (WGS) entry which is preliminary data.</text>
</comment>
<gene>
    <name evidence="1" type="ORF">V2J18_19600</name>
</gene>
<evidence type="ECO:0008006" key="3">
    <source>
        <dbReference type="Google" id="ProtNLM"/>
    </source>
</evidence>
<organism evidence="1 2">
    <name type="scientific">Lysobacter firmicutimachus</name>
    <dbReference type="NCBI Taxonomy" id="1792846"/>
    <lineage>
        <taxon>Bacteria</taxon>
        <taxon>Pseudomonadati</taxon>
        <taxon>Pseudomonadota</taxon>
        <taxon>Gammaproteobacteria</taxon>
        <taxon>Lysobacterales</taxon>
        <taxon>Lysobacteraceae</taxon>
        <taxon>Lysobacter</taxon>
    </lineage>
</organism>
<proteinExistence type="predicted"/>
<name>A0ABU8D760_9GAMM</name>
<accession>A0ABU8D760</accession>
<keyword evidence="2" id="KW-1185">Reference proteome</keyword>
<dbReference type="EMBL" id="JBANDL010000002">
    <property type="protein sequence ID" value="MEI2456865.1"/>
    <property type="molecule type" value="Genomic_DNA"/>
</dbReference>
<reference evidence="1 2" key="1">
    <citation type="submission" date="2024-02" db="EMBL/GenBank/DDBJ databases">
        <title>Lysobacter Genome Sequencing and Mining.</title>
        <authorList>
            <person name="Bierman J."/>
            <person name="Walker M.C."/>
        </authorList>
    </citation>
    <scope>NUCLEOTIDE SEQUENCE [LARGE SCALE GENOMIC DNA]</scope>
    <source>
        <strain evidence="1 2">PB6250</strain>
    </source>
</reference>
<sequence>MPLHELDTRLAPPTAADFAAARAGAPPLPVSPAPDFVAIEAAAVEGGSFAALVRRLSPCHCGTLFGAAHLARRLAPARTVRSAGARLDDGAPRALVGDLEVEGDLSVGAALVVAGNLSVHGVLRDAGPASRIVVTGHVRAGHIDSSGRILAGGDVAARGLIHGERHDDALEALGTIRARAVVGDEHRFEAGAGFDVEQRPLHAGACGEYVFDRRDPRHMDQLLTAFGEQWMQRLGPPATRS</sequence>
<dbReference type="Proteomes" id="UP001387215">
    <property type="component" value="Unassembled WGS sequence"/>
</dbReference>
<dbReference type="RefSeq" id="WP_336132646.1">
    <property type="nucleotide sequence ID" value="NZ_JBANDL010000002.1"/>
</dbReference>